<dbReference type="EMBL" id="WEGI01000003">
    <property type="protein sequence ID" value="MQY26302.1"/>
    <property type="molecule type" value="Genomic_DNA"/>
</dbReference>
<evidence type="ECO:0000256" key="4">
    <source>
        <dbReference type="PROSITE-ProRule" id="PRU00335"/>
    </source>
</evidence>
<dbReference type="PROSITE" id="PS50977">
    <property type="entry name" value="HTH_TETR_2"/>
    <property type="match status" value="1"/>
</dbReference>
<dbReference type="SUPFAM" id="SSF46689">
    <property type="entry name" value="Homeodomain-like"/>
    <property type="match status" value="1"/>
</dbReference>
<feature type="region of interest" description="Disordered" evidence="5">
    <location>
        <begin position="1"/>
        <end position="24"/>
    </location>
</feature>
<dbReference type="Gene3D" id="1.10.357.10">
    <property type="entry name" value="Tetracycline Repressor, domain 2"/>
    <property type="match status" value="1"/>
</dbReference>
<comment type="caution">
    <text evidence="7">The sequence shown here is derived from an EMBL/GenBank/DDBJ whole genome shotgun (WGS) entry which is preliminary data.</text>
</comment>
<feature type="DNA-binding region" description="H-T-H motif" evidence="4">
    <location>
        <begin position="47"/>
        <end position="66"/>
    </location>
</feature>
<dbReference type="RefSeq" id="WP_153340303.1">
    <property type="nucleotide sequence ID" value="NZ_WEGI01000003.1"/>
</dbReference>
<dbReference type="GO" id="GO:0000976">
    <property type="term" value="F:transcription cis-regulatory region binding"/>
    <property type="evidence" value="ECO:0007669"/>
    <property type="project" value="TreeGrafter"/>
</dbReference>
<keyword evidence="3" id="KW-0804">Transcription</keyword>
<dbReference type="InterPro" id="IPR001647">
    <property type="entry name" value="HTH_TetR"/>
</dbReference>
<dbReference type="Pfam" id="PF00440">
    <property type="entry name" value="TetR_N"/>
    <property type="match status" value="1"/>
</dbReference>
<organism evidence="7 8">
    <name type="scientific">Nocardia aurantia</name>
    <dbReference type="NCBI Taxonomy" id="2585199"/>
    <lineage>
        <taxon>Bacteria</taxon>
        <taxon>Bacillati</taxon>
        <taxon>Actinomycetota</taxon>
        <taxon>Actinomycetes</taxon>
        <taxon>Mycobacteriales</taxon>
        <taxon>Nocardiaceae</taxon>
        <taxon>Nocardia</taxon>
    </lineage>
</organism>
<proteinExistence type="predicted"/>
<evidence type="ECO:0000256" key="3">
    <source>
        <dbReference type="ARBA" id="ARBA00023163"/>
    </source>
</evidence>
<dbReference type="PRINTS" id="PR00455">
    <property type="entry name" value="HTHTETR"/>
</dbReference>
<evidence type="ECO:0000256" key="2">
    <source>
        <dbReference type="ARBA" id="ARBA00023125"/>
    </source>
</evidence>
<dbReference type="PANTHER" id="PTHR30055:SF234">
    <property type="entry name" value="HTH-TYPE TRANSCRIPTIONAL REGULATOR BETI"/>
    <property type="match status" value="1"/>
</dbReference>
<sequence length="227" mass="24053">MTSDAVTASGTRRGRPPQTAEQADEVRARIVAATAAVFTEHGSRGLHVARIIEGAGISRPTFYRYFGNAEQPLHVLLAASNDGLVGGVRDALAQSTEPAELGIALIDAYLEWAAGHGPMLRPVFAELHDPGSPVSGYREDAFDDIRGLVRAKFAALGRRPPGPLELDTALQVCEFVVYRLSAAPPDPDALAAARLTMIRSVLVTLGTRADLEFALTLPGLFPSGEGD</sequence>
<dbReference type="OrthoDB" id="4364312at2"/>
<feature type="domain" description="HTH tetR-type" evidence="6">
    <location>
        <begin position="24"/>
        <end position="84"/>
    </location>
</feature>
<evidence type="ECO:0000313" key="8">
    <source>
        <dbReference type="Proteomes" id="UP000431401"/>
    </source>
</evidence>
<name>A0A7K0DLW7_9NOCA</name>
<keyword evidence="2 4" id="KW-0238">DNA-binding</keyword>
<dbReference type="Proteomes" id="UP000431401">
    <property type="component" value="Unassembled WGS sequence"/>
</dbReference>
<dbReference type="GO" id="GO:0003700">
    <property type="term" value="F:DNA-binding transcription factor activity"/>
    <property type="evidence" value="ECO:0007669"/>
    <property type="project" value="TreeGrafter"/>
</dbReference>
<dbReference type="InterPro" id="IPR009057">
    <property type="entry name" value="Homeodomain-like_sf"/>
</dbReference>
<feature type="compositionally biased region" description="Polar residues" evidence="5">
    <location>
        <begin position="1"/>
        <end position="10"/>
    </location>
</feature>
<evidence type="ECO:0000313" key="7">
    <source>
        <dbReference type="EMBL" id="MQY26302.1"/>
    </source>
</evidence>
<dbReference type="PANTHER" id="PTHR30055">
    <property type="entry name" value="HTH-TYPE TRANSCRIPTIONAL REGULATOR RUTR"/>
    <property type="match status" value="1"/>
</dbReference>
<keyword evidence="1" id="KW-0805">Transcription regulation</keyword>
<evidence type="ECO:0000256" key="5">
    <source>
        <dbReference type="SAM" id="MobiDB-lite"/>
    </source>
</evidence>
<evidence type="ECO:0000256" key="1">
    <source>
        <dbReference type="ARBA" id="ARBA00023015"/>
    </source>
</evidence>
<reference evidence="7 8" key="1">
    <citation type="submission" date="2019-10" db="EMBL/GenBank/DDBJ databases">
        <title>Nocardia macrotermitis sp. nov. and Nocardia aurantia sp. nov., isolated from the gut of fungus growing-termite Macrotermes natalensis.</title>
        <authorList>
            <person name="Benndorf R."/>
            <person name="Schwitalla J."/>
            <person name="Martin K."/>
            <person name="De Beer W."/>
            <person name="Kaster A.-K."/>
            <person name="Vollmers J."/>
            <person name="Poulsen M."/>
            <person name="Beemelmanns C."/>
        </authorList>
    </citation>
    <scope>NUCLEOTIDE SEQUENCE [LARGE SCALE GENOMIC DNA]</scope>
    <source>
        <strain evidence="7 8">RB56</strain>
    </source>
</reference>
<protein>
    <recommendedName>
        <fullName evidence="6">HTH tetR-type domain-containing protein</fullName>
    </recommendedName>
</protein>
<gene>
    <name evidence="7" type="ORF">NRB56_18650</name>
</gene>
<dbReference type="InterPro" id="IPR050109">
    <property type="entry name" value="HTH-type_TetR-like_transc_reg"/>
</dbReference>
<accession>A0A7K0DLW7</accession>
<keyword evidence="8" id="KW-1185">Reference proteome</keyword>
<evidence type="ECO:0000259" key="6">
    <source>
        <dbReference type="PROSITE" id="PS50977"/>
    </source>
</evidence>
<dbReference type="AlphaFoldDB" id="A0A7K0DLW7"/>